<evidence type="ECO:0000313" key="2">
    <source>
        <dbReference type="EMBL" id="SLN44186.1"/>
    </source>
</evidence>
<reference evidence="2 3" key="1">
    <citation type="submission" date="2017-03" db="EMBL/GenBank/DDBJ databases">
        <authorList>
            <person name="Afonso C.L."/>
            <person name="Miller P.J."/>
            <person name="Scott M.A."/>
            <person name="Spackman E."/>
            <person name="Goraichik I."/>
            <person name="Dimitrov K.M."/>
            <person name="Suarez D.L."/>
            <person name="Swayne D.E."/>
        </authorList>
    </citation>
    <scope>NUCLEOTIDE SEQUENCE [LARGE SCALE GENOMIC DNA]</scope>
    <source>
        <strain evidence="2 3">CECT 7971</strain>
    </source>
</reference>
<name>A0A1Y5SSJ5_9RHOB</name>
<dbReference type="Proteomes" id="UP000193307">
    <property type="component" value="Unassembled WGS sequence"/>
</dbReference>
<feature type="transmembrane region" description="Helical" evidence="1">
    <location>
        <begin position="12"/>
        <end position="32"/>
    </location>
</feature>
<feature type="transmembrane region" description="Helical" evidence="1">
    <location>
        <begin position="87"/>
        <end position="107"/>
    </location>
</feature>
<dbReference type="Pfam" id="PF04403">
    <property type="entry name" value="PqiA"/>
    <property type="match status" value="1"/>
</dbReference>
<organism evidence="2 3">
    <name type="scientific">Pacificibacter marinus</name>
    <dbReference type="NCBI Taxonomy" id="658057"/>
    <lineage>
        <taxon>Bacteria</taxon>
        <taxon>Pseudomonadati</taxon>
        <taxon>Pseudomonadota</taxon>
        <taxon>Alphaproteobacteria</taxon>
        <taxon>Rhodobacterales</taxon>
        <taxon>Roseobacteraceae</taxon>
        <taxon>Pacificibacter</taxon>
    </lineage>
</organism>
<feature type="transmembrane region" description="Helical" evidence="1">
    <location>
        <begin position="52"/>
        <end position="75"/>
    </location>
</feature>
<protein>
    <submittedName>
        <fullName evidence="2">Paraquat-inducible protein A</fullName>
    </submittedName>
</protein>
<keyword evidence="1" id="KW-0472">Membrane</keyword>
<keyword evidence="1" id="KW-1133">Transmembrane helix</keyword>
<evidence type="ECO:0000256" key="1">
    <source>
        <dbReference type="SAM" id="Phobius"/>
    </source>
</evidence>
<evidence type="ECO:0000313" key="3">
    <source>
        <dbReference type="Proteomes" id="UP000193307"/>
    </source>
</evidence>
<dbReference type="EMBL" id="FWFW01000006">
    <property type="protein sequence ID" value="SLN44186.1"/>
    <property type="molecule type" value="Genomic_DNA"/>
</dbReference>
<gene>
    <name evidence="2" type="ORF">PAM7971_02122</name>
</gene>
<dbReference type="AlphaFoldDB" id="A0A1Y5SSJ5"/>
<proteinExistence type="predicted"/>
<dbReference type="OrthoDB" id="7859336at2"/>
<dbReference type="InterPro" id="IPR007498">
    <property type="entry name" value="PqiA-like"/>
</dbReference>
<keyword evidence="1" id="KW-0812">Transmembrane</keyword>
<keyword evidence="3" id="KW-1185">Reference proteome</keyword>
<dbReference type="RefSeq" id="WP_085849257.1">
    <property type="nucleotide sequence ID" value="NZ_FNZV01000005.1"/>
</dbReference>
<feature type="transmembrane region" description="Helical" evidence="1">
    <location>
        <begin position="119"/>
        <end position="138"/>
    </location>
</feature>
<accession>A0A1Y5SSJ5</accession>
<sequence length="146" mass="15882">MTILRLLNLSLLIFFPIAWIAPLFRAGVLPLFGMKEVSILSGIASLWQTDIFLALIVIIFAIIAPVAKILTYEALATGRLPAHAKPWLFHLGRLAMADIFLIAIYITVAKGLGIGRIDVAWGLYVFTASVLVSIGLSFQSQSSKQG</sequence>
<dbReference type="STRING" id="658057.SAMN04488032_105204"/>